<keyword evidence="4" id="KW-0812">Transmembrane</keyword>
<organism evidence="6 7">
    <name type="scientific">Talaromyces proteolyticus</name>
    <dbReference type="NCBI Taxonomy" id="1131652"/>
    <lineage>
        <taxon>Eukaryota</taxon>
        <taxon>Fungi</taxon>
        <taxon>Dikarya</taxon>
        <taxon>Ascomycota</taxon>
        <taxon>Pezizomycotina</taxon>
        <taxon>Eurotiomycetes</taxon>
        <taxon>Eurotiomycetidae</taxon>
        <taxon>Eurotiales</taxon>
        <taxon>Trichocomaceae</taxon>
        <taxon>Talaromyces</taxon>
        <taxon>Talaromyces sect. Bacilispori</taxon>
    </lineage>
</organism>
<accession>A0AAD4Q6K4</accession>
<dbReference type="AlphaFoldDB" id="A0AAD4Q6K4"/>
<keyword evidence="4" id="KW-0472">Membrane</keyword>
<feature type="region of interest" description="Disordered" evidence="3">
    <location>
        <begin position="494"/>
        <end position="543"/>
    </location>
</feature>
<feature type="compositionally biased region" description="Polar residues" evidence="3">
    <location>
        <begin position="496"/>
        <end position="508"/>
    </location>
</feature>
<dbReference type="RefSeq" id="XP_046078354.1">
    <property type="nucleotide sequence ID" value="XM_046213494.1"/>
</dbReference>
<dbReference type="PROSITE" id="PS51767">
    <property type="entry name" value="PEPTIDASE_A1"/>
    <property type="match status" value="1"/>
</dbReference>
<dbReference type="PANTHER" id="PTHR47966">
    <property type="entry name" value="BETA-SITE APP-CLEAVING ENZYME, ISOFORM A-RELATED"/>
    <property type="match status" value="1"/>
</dbReference>
<comment type="similarity">
    <text evidence="1">Belongs to the peptidase A1 family.</text>
</comment>
<dbReference type="PRINTS" id="PR00792">
    <property type="entry name" value="PEPSIN"/>
</dbReference>
<dbReference type="InterPro" id="IPR001461">
    <property type="entry name" value="Aspartic_peptidase_A1"/>
</dbReference>
<evidence type="ECO:0000259" key="5">
    <source>
        <dbReference type="PROSITE" id="PS51767"/>
    </source>
</evidence>
<dbReference type="CDD" id="cd05471">
    <property type="entry name" value="pepsin_like"/>
    <property type="match status" value="1"/>
</dbReference>
<comment type="caution">
    <text evidence="6">The sequence shown here is derived from an EMBL/GenBank/DDBJ whole genome shotgun (WGS) entry which is preliminary data.</text>
</comment>
<dbReference type="GeneID" id="70243781"/>
<evidence type="ECO:0000256" key="3">
    <source>
        <dbReference type="SAM" id="MobiDB-lite"/>
    </source>
</evidence>
<evidence type="ECO:0000256" key="4">
    <source>
        <dbReference type="SAM" id="Phobius"/>
    </source>
</evidence>
<evidence type="ECO:0000313" key="6">
    <source>
        <dbReference type="EMBL" id="KAH8705733.1"/>
    </source>
</evidence>
<reference evidence="6" key="1">
    <citation type="submission" date="2021-12" db="EMBL/GenBank/DDBJ databases">
        <title>Convergent genome expansion in fungi linked to evolution of root-endophyte symbiosis.</title>
        <authorList>
            <consortium name="DOE Joint Genome Institute"/>
            <person name="Ke Y.-H."/>
            <person name="Bonito G."/>
            <person name="Liao H.-L."/>
            <person name="Looney B."/>
            <person name="Rojas-Flechas A."/>
            <person name="Nash J."/>
            <person name="Hameed K."/>
            <person name="Schadt C."/>
            <person name="Martin F."/>
            <person name="Crous P.W."/>
            <person name="Miettinen O."/>
            <person name="Magnuson J.K."/>
            <person name="Labbe J."/>
            <person name="Jacobson D."/>
            <person name="Doktycz M.J."/>
            <person name="Veneault-Fourrey C."/>
            <person name="Kuo A."/>
            <person name="Mondo S."/>
            <person name="Calhoun S."/>
            <person name="Riley R."/>
            <person name="Ohm R."/>
            <person name="LaButti K."/>
            <person name="Andreopoulos B."/>
            <person name="Pangilinan J."/>
            <person name="Nolan M."/>
            <person name="Tritt A."/>
            <person name="Clum A."/>
            <person name="Lipzen A."/>
            <person name="Daum C."/>
            <person name="Barry K."/>
            <person name="Grigoriev I.V."/>
            <person name="Vilgalys R."/>
        </authorList>
    </citation>
    <scope>NUCLEOTIDE SEQUENCE</scope>
    <source>
        <strain evidence="6">PMI_201</strain>
    </source>
</reference>
<proteinExistence type="inferred from homology"/>
<keyword evidence="2" id="KW-0378">Hydrolase</keyword>
<protein>
    <submittedName>
        <fullName evidence="6">Aspartic peptidase domain-containing protein</fullName>
    </submittedName>
</protein>
<dbReference type="PANTHER" id="PTHR47966:SF51">
    <property type="entry name" value="BETA-SITE APP-CLEAVING ENZYME, ISOFORM A-RELATED"/>
    <property type="match status" value="1"/>
</dbReference>
<dbReference type="Pfam" id="PF00026">
    <property type="entry name" value="Asp"/>
    <property type="match status" value="1"/>
</dbReference>
<dbReference type="Gene3D" id="2.40.70.10">
    <property type="entry name" value="Acid Proteases"/>
    <property type="match status" value="2"/>
</dbReference>
<gene>
    <name evidence="6" type="ORF">BGW36DRAFT_354131</name>
</gene>
<dbReference type="InterPro" id="IPR021109">
    <property type="entry name" value="Peptidase_aspartic_dom_sf"/>
</dbReference>
<dbReference type="EMBL" id="JAJTJA010000001">
    <property type="protein sequence ID" value="KAH8705733.1"/>
    <property type="molecule type" value="Genomic_DNA"/>
</dbReference>
<feature type="transmembrane region" description="Helical" evidence="4">
    <location>
        <begin position="435"/>
        <end position="461"/>
    </location>
</feature>
<keyword evidence="7" id="KW-1185">Reference proteome</keyword>
<dbReference type="SUPFAM" id="SSF50630">
    <property type="entry name" value="Acid proteases"/>
    <property type="match status" value="1"/>
</dbReference>
<evidence type="ECO:0000256" key="1">
    <source>
        <dbReference type="ARBA" id="ARBA00007447"/>
    </source>
</evidence>
<evidence type="ECO:0000256" key="2">
    <source>
        <dbReference type="ARBA" id="ARBA00022801"/>
    </source>
</evidence>
<dbReference type="GO" id="GO:0004190">
    <property type="term" value="F:aspartic-type endopeptidase activity"/>
    <property type="evidence" value="ECO:0007669"/>
    <property type="project" value="InterPro"/>
</dbReference>
<sequence>MPDQSIAKILQNNRHIERDPCCAKEIAARVLPAPVEVSPSQYFEGNDGPWSSFELRVGTPAQNVRVLPGTSSTSTLVVLPLGCSSSAPYNCADLRGGLFNTSTSTTWSQIGDYNLGFEASLGHNDAGEFGYDTVGLGYQGGGGPTVNHSVVGGVAGTEFYLGIFALNPQPINFTTLNDPQTSFMSLLKNQSHIPSLSYSYTAGAPYRLNKALGTLILGGYDTSKFQDTDSSYDFNSDQTRDLTVGLSSITTNISEELNMLSSGSINIFIDTSVAEIYLPVTACQAFESAFNLTYNSTAGLYLVNDTLHKQLLTANPSVIFTIEAAVLGGSSVNITLPYAAFDLTAEYPLVSNSSSYFPLKQAANDTQYTLGRTFLQEAYVIVDYERSNFSVHPRVWNASAASNIVTIEPLSTPTATASIGPKTGSNKSNGLSSGAIAGIVVGAIVAAIIGAIAVWWFCFVIPRRKTQMEQNDRMHANRVSELEPDAKLKNWVEADSSASQEVQGSQGQVKVMSEMGSGHRAGGELSGHELHELQGSDIPELPG</sequence>
<dbReference type="InterPro" id="IPR033121">
    <property type="entry name" value="PEPTIDASE_A1"/>
</dbReference>
<keyword evidence="4" id="KW-1133">Transmembrane helix</keyword>
<dbReference type="GO" id="GO:0006508">
    <property type="term" value="P:proteolysis"/>
    <property type="evidence" value="ECO:0007669"/>
    <property type="project" value="InterPro"/>
</dbReference>
<name>A0AAD4Q6K4_9EURO</name>
<feature type="domain" description="Peptidase A1" evidence="5">
    <location>
        <begin position="51"/>
        <end position="392"/>
    </location>
</feature>
<dbReference type="GO" id="GO:0000324">
    <property type="term" value="C:fungal-type vacuole"/>
    <property type="evidence" value="ECO:0007669"/>
    <property type="project" value="TreeGrafter"/>
</dbReference>
<dbReference type="InterPro" id="IPR034164">
    <property type="entry name" value="Pepsin-like_dom"/>
</dbReference>
<dbReference type="Proteomes" id="UP001201262">
    <property type="component" value="Unassembled WGS sequence"/>
</dbReference>
<evidence type="ECO:0000313" key="7">
    <source>
        <dbReference type="Proteomes" id="UP001201262"/>
    </source>
</evidence>